<dbReference type="RefSeq" id="WP_194702721.1">
    <property type="nucleotide sequence ID" value="NZ_JADKNH010000009.1"/>
</dbReference>
<comment type="caution">
    <text evidence="2">The sequence shown here is derived from an EMBL/GenBank/DDBJ whole genome shotgun (WGS) entry which is preliminary data.</text>
</comment>
<dbReference type="Pfam" id="PF00814">
    <property type="entry name" value="TsaD"/>
    <property type="match status" value="1"/>
</dbReference>
<feature type="domain" description="Gcp-like" evidence="1">
    <location>
        <begin position="34"/>
        <end position="205"/>
    </location>
</feature>
<dbReference type="InterPro" id="IPR043129">
    <property type="entry name" value="ATPase_NBD"/>
</dbReference>
<dbReference type="EMBL" id="JADKNH010000009">
    <property type="protein sequence ID" value="MBF4694486.1"/>
    <property type="molecule type" value="Genomic_DNA"/>
</dbReference>
<gene>
    <name evidence="2" type="primary">tsaB</name>
    <name evidence="2" type="ORF">ISU02_15350</name>
</gene>
<evidence type="ECO:0000259" key="1">
    <source>
        <dbReference type="Pfam" id="PF00814"/>
    </source>
</evidence>
<dbReference type="Proteomes" id="UP000614200">
    <property type="component" value="Unassembled WGS sequence"/>
</dbReference>
<dbReference type="Gene3D" id="3.30.420.40">
    <property type="match status" value="2"/>
</dbReference>
<evidence type="ECO:0000313" key="3">
    <source>
        <dbReference type="Proteomes" id="UP000614200"/>
    </source>
</evidence>
<dbReference type="InterPro" id="IPR000905">
    <property type="entry name" value="Gcp-like_dom"/>
</dbReference>
<dbReference type="CDD" id="cd24032">
    <property type="entry name" value="ASKHA_NBD_TsaB"/>
    <property type="match status" value="1"/>
</dbReference>
<dbReference type="InterPro" id="IPR022496">
    <property type="entry name" value="T6A_TsaB"/>
</dbReference>
<organism evidence="2 3">
    <name type="scientific">Fusibacter ferrireducens</name>
    <dbReference type="NCBI Taxonomy" id="2785058"/>
    <lineage>
        <taxon>Bacteria</taxon>
        <taxon>Bacillati</taxon>
        <taxon>Bacillota</taxon>
        <taxon>Clostridia</taxon>
        <taxon>Eubacteriales</taxon>
        <taxon>Eubacteriales Family XII. Incertae Sedis</taxon>
        <taxon>Fusibacter</taxon>
    </lineage>
</organism>
<keyword evidence="3" id="KW-1185">Reference proteome</keyword>
<proteinExistence type="predicted"/>
<protein>
    <submittedName>
        <fullName evidence="2">tRNA (Adenosine(37)-N6)-threonylcarbamoyltransferase complex dimerization subunit type 1 TsaB</fullName>
    </submittedName>
</protein>
<dbReference type="NCBIfam" id="TIGR03725">
    <property type="entry name" value="T6A_YeaZ"/>
    <property type="match status" value="1"/>
</dbReference>
<sequence length="238" mass="26887">MKTMIVDTASSAASVALFDHKTLIGEFLLNTPNTHSQKLMPLVESILEMLHLKIRDLDLIIACEGPGSFTGVRIGLSTVKAFAQPYNIPLITETSLTMLAAPFKYYNGIIVPIIDAKRGEVYFGEMEWQEGQFIKHREDVEALSELLERLMQSYPKKPILLVGDATEIYKEIIDSHMQNHPEMNVQLADENENIPKASHLGFLIGTDRAHLTYHDVKANYMRKSQAERDLNARRSNAF</sequence>
<evidence type="ECO:0000313" key="2">
    <source>
        <dbReference type="EMBL" id="MBF4694486.1"/>
    </source>
</evidence>
<accession>A0ABR9ZX09</accession>
<name>A0ABR9ZX09_9FIRM</name>
<dbReference type="SUPFAM" id="SSF53067">
    <property type="entry name" value="Actin-like ATPase domain"/>
    <property type="match status" value="2"/>
</dbReference>
<reference evidence="2 3" key="1">
    <citation type="submission" date="2020-11" db="EMBL/GenBank/DDBJ databases">
        <title>Fusibacter basophilias sp. nov.</title>
        <authorList>
            <person name="Qiu D."/>
        </authorList>
    </citation>
    <scope>NUCLEOTIDE SEQUENCE [LARGE SCALE GENOMIC DNA]</scope>
    <source>
        <strain evidence="2 3">Q10-2</strain>
    </source>
</reference>